<dbReference type="OrthoDB" id="5396211at2"/>
<name>A0A1H9F5N9_9BACI</name>
<keyword evidence="2" id="KW-1185">Reference proteome</keyword>
<dbReference type="Proteomes" id="UP000199427">
    <property type="component" value="Unassembled WGS sequence"/>
</dbReference>
<dbReference type="EMBL" id="FOES01000011">
    <property type="protein sequence ID" value="SEQ33260.1"/>
    <property type="molecule type" value="Genomic_DNA"/>
</dbReference>
<dbReference type="CDD" id="cd08026">
    <property type="entry name" value="DUF326"/>
    <property type="match status" value="1"/>
</dbReference>
<dbReference type="InterPro" id="IPR044543">
    <property type="entry name" value="YHJQ-like"/>
</dbReference>
<evidence type="ECO:0008006" key="3">
    <source>
        <dbReference type="Google" id="ProtNLM"/>
    </source>
</evidence>
<dbReference type="Gene3D" id="1.20.1270.360">
    <property type="match status" value="1"/>
</dbReference>
<evidence type="ECO:0000313" key="1">
    <source>
        <dbReference type="EMBL" id="SEQ33260.1"/>
    </source>
</evidence>
<gene>
    <name evidence="1" type="ORF">SAMN05216362_11140</name>
</gene>
<dbReference type="STRING" id="571933.SAMN05216362_11140"/>
<dbReference type="InterPro" id="IPR005560">
    <property type="entry name" value="Csp_YhjQ"/>
</dbReference>
<dbReference type="PANTHER" id="PTHR37310">
    <property type="entry name" value="CYTOPLASMIC PROTEIN-RELATED"/>
    <property type="match status" value="1"/>
</dbReference>
<dbReference type="PANTHER" id="PTHR37310:SF1">
    <property type="entry name" value="CYTOPLASMIC PROTEIN"/>
    <property type="match status" value="1"/>
</dbReference>
<dbReference type="RefSeq" id="WP_091773331.1">
    <property type="nucleotide sequence ID" value="NZ_CAESCL010000137.1"/>
</dbReference>
<dbReference type="AlphaFoldDB" id="A0A1H9F5N9"/>
<protein>
    <recommendedName>
        <fullName evidence="3">Four-helix bundle copper-binding protein</fullName>
    </recommendedName>
</protein>
<reference evidence="1 2" key="1">
    <citation type="submission" date="2016-10" db="EMBL/GenBank/DDBJ databases">
        <authorList>
            <person name="de Groot N.N."/>
        </authorList>
    </citation>
    <scope>NUCLEOTIDE SEQUENCE [LARGE SCALE GENOMIC DNA]</scope>
    <source>
        <strain evidence="1 2">DSM 21633</strain>
    </source>
</reference>
<accession>A0A1H9F5N9</accession>
<organism evidence="1 2">
    <name type="scientific">Piscibacillus halophilus</name>
    <dbReference type="NCBI Taxonomy" id="571933"/>
    <lineage>
        <taxon>Bacteria</taxon>
        <taxon>Bacillati</taxon>
        <taxon>Bacillota</taxon>
        <taxon>Bacilli</taxon>
        <taxon>Bacillales</taxon>
        <taxon>Bacillaceae</taxon>
        <taxon>Piscibacillus</taxon>
    </lineage>
</organism>
<evidence type="ECO:0000313" key="2">
    <source>
        <dbReference type="Proteomes" id="UP000199427"/>
    </source>
</evidence>
<proteinExistence type="predicted"/>
<sequence>MSHEKYAQVIQALHECMEACNHCYSACLQESDLEQMIECVRLDRECADICSNFEQALTLDTQFVNEYAQLCASVCRACGDECAKHDHDHCQQCAEACRKCANECEKLIEYA</sequence>
<dbReference type="Pfam" id="PF03860">
    <property type="entry name" value="Csp"/>
    <property type="match status" value="1"/>
</dbReference>